<gene>
    <name evidence="1" type="ORF">BV22DRAFT_1043490</name>
</gene>
<protein>
    <submittedName>
        <fullName evidence="1">Uncharacterized protein</fullName>
    </submittedName>
</protein>
<accession>A0ACB8BZ27</accession>
<sequence length="452" mass="49669">MFSEAPTLMAESFQYPGLPAFTDAYAESHSLYPHFHEFSSFVDRFPTPNDLQPRSHSAPPSFLQEDSISDSDLVFMYQGPPGSSLASPASSCDSLTPYPRISITSPSDAEIVEPAKGKHIPRPPNAFMLYRSDFLKKGIIPPHVERRQQNLSRVAGECWNLLPDEEKAQWHAKAAEAHAAHYAKYPNYKFRPTRGRGAARAKDKSRQTDDGYEKERIRTIREKYTQIGGPAVGPPRSRKAKTHSRKTIYDDGLFAAMRTPLPPSISSSPTLSPLRLPSLHVPFSEDEKSEGGGMRPSYPVSPHVTDKAGGHGLELDLSRPSSAAGSDTSLSELICDLDITPTAANFQQHAISPSDVAGGRYDTLLGLGHLRLPHCKYPSSSMLGMYIDSLAPLFDHPASSASALDFTPPNHTLNHIAGGPSYTPNVPVSHDWRNSWMTQSGWQSDEGDVRRL</sequence>
<proteinExistence type="predicted"/>
<dbReference type="EMBL" id="MU266335">
    <property type="protein sequence ID" value="KAH7930107.1"/>
    <property type="molecule type" value="Genomic_DNA"/>
</dbReference>
<keyword evidence="2" id="KW-1185">Reference proteome</keyword>
<evidence type="ECO:0000313" key="2">
    <source>
        <dbReference type="Proteomes" id="UP000790709"/>
    </source>
</evidence>
<comment type="caution">
    <text evidence="1">The sequence shown here is derived from an EMBL/GenBank/DDBJ whole genome shotgun (WGS) entry which is preliminary data.</text>
</comment>
<reference evidence="1" key="1">
    <citation type="journal article" date="2021" name="New Phytol.">
        <title>Evolutionary innovations through gain and loss of genes in the ectomycorrhizal Boletales.</title>
        <authorList>
            <person name="Wu G."/>
            <person name="Miyauchi S."/>
            <person name="Morin E."/>
            <person name="Kuo A."/>
            <person name="Drula E."/>
            <person name="Varga T."/>
            <person name="Kohler A."/>
            <person name="Feng B."/>
            <person name="Cao Y."/>
            <person name="Lipzen A."/>
            <person name="Daum C."/>
            <person name="Hundley H."/>
            <person name="Pangilinan J."/>
            <person name="Johnson J."/>
            <person name="Barry K."/>
            <person name="LaButti K."/>
            <person name="Ng V."/>
            <person name="Ahrendt S."/>
            <person name="Min B."/>
            <person name="Choi I.G."/>
            <person name="Park H."/>
            <person name="Plett J.M."/>
            <person name="Magnuson J."/>
            <person name="Spatafora J.W."/>
            <person name="Nagy L.G."/>
            <person name="Henrissat B."/>
            <person name="Grigoriev I.V."/>
            <person name="Yang Z.L."/>
            <person name="Xu J."/>
            <person name="Martin F.M."/>
        </authorList>
    </citation>
    <scope>NUCLEOTIDE SEQUENCE</scope>
    <source>
        <strain evidence="1">KUC20120723A-06</strain>
    </source>
</reference>
<organism evidence="1 2">
    <name type="scientific">Leucogyrophana mollusca</name>
    <dbReference type="NCBI Taxonomy" id="85980"/>
    <lineage>
        <taxon>Eukaryota</taxon>
        <taxon>Fungi</taxon>
        <taxon>Dikarya</taxon>
        <taxon>Basidiomycota</taxon>
        <taxon>Agaricomycotina</taxon>
        <taxon>Agaricomycetes</taxon>
        <taxon>Agaricomycetidae</taxon>
        <taxon>Boletales</taxon>
        <taxon>Boletales incertae sedis</taxon>
        <taxon>Leucogyrophana</taxon>
    </lineage>
</organism>
<evidence type="ECO:0000313" key="1">
    <source>
        <dbReference type="EMBL" id="KAH7930107.1"/>
    </source>
</evidence>
<name>A0ACB8BZ27_9AGAM</name>
<dbReference type="Proteomes" id="UP000790709">
    <property type="component" value="Unassembled WGS sequence"/>
</dbReference>